<accession>K1PYM9</accession>
<dbReference type="PRINTS" id="PR00463">
    <property type="entry name" value="EP450I"/>
</dbReference>
<dbReference type="PANTHER" id="PTHR24300:SF403">
    <property type="entry name" value="CYTOCHROME P450 306A1"/>
    <property type="match status" value="1"/>
</dbReference>
<dbReference type="Gene3D" id="1.10.630.10">
    <property type="entry name" value="Cytochrome P450"/>
    <property type="match status" value="1"/>
</dbReference>
<organism evidence="4">
    <name type="scientific">Magallana gigas</name>
    <name type="common">Pacific oyster</name>
    <name type="synonym">Crassostrea gigas</name>
    <dbReference type="NCBI Taxonomy" id="29159"/>
    <lineage>
        <taxon>Eukaryota</taxon>
        <taxon>Metazoa</taxon>
        <taxon>Spiralia</taxon>
        <taxon>Lophotrochozoa</taxon>
        <taxon>Mollusca</taxon>
        <taxon>Bivalvia</taxon>
        <taxon>Autobranchia</taxon>
        <taxon>Pteriomorphia</taxon>
        <taxon>Ostreida</taxon>
        <taxon>Ostreoidea</taxon>
        <taxon>Ostreidae</taxon>
        <taxon>Magallana</taxon>
    </lineage>
</organism>
<dbReference type="AlphaFoldDB" id="K1PYM9"/>
<name>K1PYM9_MAGGI</name>
<dbReference type="InterPro" id="IPR036396">
    <property type="entry name" value="Cyt_P450_sf"/>
</dbReference>
<dbReference type="GO" id="GO:0005737">
    <property type="term" value="C:cytoplasm"/>
    <property type="evidence" value="ECO:0007669"/>
    <property type="project" value="TreeGrafter"/>
</dbReference>
<evidence type="ECO:0000313" key="4">
    <source>
        <dbReference type="EMBL" id="EKC26763.1"/>
    </source>
</evidence>
<keyword evidence="3" id="KW-0408">Iron</keyword>
<dbReference type="GO" id="GO:0016712">
    <property type="term" value="F:oxidoreductase activity, acting on paired donors, with incorporation or reduction of molecular oxygen, reduced flavin or flavoprotein as one donor, and incorporation of one atom of oxygen"/>
    <property type="evidence" value="ECO:0007669"/>
    <property type="project" value="TreeGrafter"/>
</dbReference>
<reference evidence="4" key="1">
    <citation type="journal article" date="2012" name="Nature">
        <title>The oyster genome reveals stress adaptation and complexity of shell formation.</title>
        <authorList>
            <person name="Zhang G."/>
            <person name="Fang X."/>
            <person name="Guo X."/>
            <person name="Li L."/>
            <person name="Luo R."/>
            <person name="Xu F."/>
            <person name="Yang P."/>
            <person name="Zhang L."/>
            <person name="Wang X."/>
            <person name="Qi H."/>
            <person name="Xiong Z."/>
            <person name="Que H."/>
            <person name="Xie Y."/>
            <person name="Holland P.W."/>
            <person name="Paps J."/>
            <person name="Zhu Y."/>
            <person name="Wu F."/>
            <person name="Chen Y."/>
            <person name="Wang J."/>
            <person name="Peng C."/>
            <person name="Meng J."/>
            <person name="Yang L."/>
            <person name="Liu J."/>
            <person name="Wen B."/>
            <person name="Zhang N."/>
            <person name="Huang Z."/>
            <person name="Zhu Q."/>
            <person name="Feng Y."/>
            <person name="Mount A."/>
            <person name="Hedgecock D."/>
            <person name="Xu Z."/>
            <person name="Liu Y."/>
            <person name="Domazet-Loso T."/>
            <person name="Du Y."/>
            <person name="Sun X."/>
            <person name="Zhang S."/>
            <person name="Liu B."/>
            <person name="Cheng P."/>
            <person name="Jiang X."/>
            <person name="Li J."/>
            <person name="Fan D."/>
            <person name="Wang W."/>
            <person name="Fu W."/>
            <person name="Wang T."/>
            <person name="Wang B."/>
            <person name="Zhang J."/>
            <person name="Peng Z."/>
            <person name="Li Y."/>
            <person name="Li N."/>
            <person name="Wang J."/>
            <person name="Chen M."/>
            <person name="He Y."/>
            <person name="Tan F."/>
            <person name="Song X."/>
            <person name="Zheng Q."/>
            <person name="Huang R."/>
            <person name="Yang H."/>
            <person name="Du X."/>
            <person name="Chen L."/>
            <person name="Yang M."/>
            <person name="Gaffney P.M."/>
            <person name="Wang S."/>
            <person name="Luo L."/>
            <person name="She Z."/>
            <person name="Ming Y."/>
            <person name="Huang W."/>
            <person name="Zhang S."/>
            <person name="Huang B."/>
            <person name="Zhang Y."/>
            <person name="Qu T."/>
            <person name="Ni P."/>
            <person name="Miao G."/>
            <person name="Wang J."/>
            <person name="Wang Q."/>
            <person name="Steinberg C.E."/>
            <person name="Wang H."/>
            <person name="Li N."/>
            <person name="Qian L."/>
            <person name="Zhang G."/>
            <person name="Li Y."/>
            <person name="Yang H."/>
            <person name="Liu X."/>
            <person name="Wang J."/>
            <person name="Yin Y."/>
            <person name="Wang J."/>
        </authorList>
    </citation>
    <scope>NUCLEOTIDE SEQUENCE [LARGE SCALE GENOMIC DNA]</scope>
    <source>
        <strain evidence="4">05x7-T-G4-1.051#20</strain>
    </source>
</reference>
<dbReference type="InterPro" id="IPR050182">
    <property type="entry name" value="Cytochrome_P450_fam2"/>
</dbReference>
<protein>
    <submittedName>
        <fullName evidence="4">Cytochrome P450 1A1</fullName>
    </submittedName>
</protein>
<dbReference type="InParanoid" id="K1PYM9"/>
<dbReference type="SUPFAM" id="SSF48264">
    <property type="entry name" value="Cytochrome P450"/>
    <property type="match status" value="1"/>
</dbReference>
<dbReference type="EMBL" id="JH816901">
    <property type="protein sequence ID" value="EKC26763.1"/>
    <property type="molecule type" value="Genomic_DNA"/>
</dbReference>
<keyword evidence="2" id="KW-0479">Metal-binding</keyword>
<dbReference type="HOGENOM" id="CLU_1769857_0_0_1"/>
<comment type="similarity">
    <text evidence="1">Belongs to the cytochrome P450 family.</text>
</comment>
<proteinExistence type="inferred from homology"/>
<dbReference type="InterPro" id="IPR001128">
    <property type="entry name" value="Cyt_P450"/>
</dbReference>
<dbReference type="GO" id="GO:0008395">
    <property type="term" value="F:steroid hydroxylase activity"/>
    <property type="evidence" value="ECO:0007669"/>
    <property type="project" value="TreeGrafter"/>
</dbReference>
<sequence length="147" mass="17049">MTFHKPMIAVHGYDNIRELLVKYGGIFSDRPLTIVNGVFNTGKRFDLVIRSSARKKLRENNDVEIGQNEPKMKHKDRLPLVEAFIIKVQRQGNVVPFAFPHAPKEDFNFKGYLFPKGTFMFFALDSVMTDPEIFPEPSKFKPERFLD</sequence>
<dbReference type="GO" id="GO:0005506">
    <property type="term" value="F:iron ion binding"/>
    <property type="evidence" value="ECO:0007669"/>
    <property type="project" value="InterPro"/>
</dbReference>
<dbReference type="Pfam" id="PF00067">
    <property type="entry name" value="p450"/>
    <property type="match status" value="1"/>
</dbReference>
<evidence type="ECO:0000256" key="3">
    <source>
        <dbReference type="ARBA" id="ARBA00023004"/>
    </source>
</evidence>
<dbReference type="GO" id="GO:0006082">
    <property type="term" value="P:organic acid metabolic process"/>
    <property type="evidence" value="ECO:0007669"/>
    <property type="project" value="TreeGrafter"/>
</dbReference>
<evidence type="ECO:0000256" key="1">
    <source>
        <dbReference type="ARBA" id="ARBA00010617"/>
    </source>
</evidence>
<dbReference type="GO" id="GO:0006805">
    <property type="term" value="P:xenobiotic metabolic process"/>
    <property type="evidence" value="ECO:0007669"/>
    <property type="project" value="TreeGrafter"/>
</dbReference>
<dbReference type="InterPro" id="IPR002401">
    <property type="entry name" value="Cyt_P450_E_grp-I"/>
</dbReference>
<dbReference type="PANTHER" id="PTHR24300">
    <property type="entry name" value="CYTOCHROME P450 508A4-RELATED"/>
    <property type="match status" value="1"/>
</dbReference>
<dbReference type="GO" id="GO:0020037">
    <property type="term" value="F:heme binding"/>
    <property type="evidence" value="ECO:0007669"/>
    <property type="project" value="InterPro"/>
</dbReference>
<gene>
    <name evidence="4" type="ORF">CGI_10028303</name>
</gene>
<evidence type="ECO:0000256" key="2">
    <source>
        <dbReference type="ARBA" id="ARBA00022723"/>
    </source>
</evidence>